<evidence type="ECO:0000313" key="2">
    <source>
        <dbReference type="Proteomes" id="UP001242480"/>
    </source>
</evidence>
<comment type="caution">
    <text evidence="1">The sequence shown here is derived from an EMBL/GenBank/DDBJ whole genome shotgun (WGS) entry which is preliminary data.</text>
</comment>
<accession>A0ABU0JBD9</accession>
<reference evidence="1 2" key="1">
    <citation type="submission" date="2023-07" db="EMBL/GenBank/DDBJ databases">
        <title>Genomic Encyclopedia of Type Strains, Phase IV (KMG-IV): sequencing the most valuable type-strain genomes for metagenomic binning, comparative biology and taxonomic classification.</title>
        <authorList>
            <person name="Goeker M."/>
        </authorList>
    </citation>
    <scope>NUCLEOTIDE SEQUENCE [LARGE SCALE GENOMIC DNA]</scope>
    <source>
        <strain evidence="1 2">DSM 19619</strain>
    </source>
</reference>
<proteinExistence type="predicted"/>
<sequence>MVDQKQPTSKSSETIAKLKDRAAKELSEEELQQVAGGEKGKVQMQDLSFVKKVDVASPR</sequence>
<keyword evidence="2" id="KW-1185">Reference proteome</keyword>
<protein>
    <submittedName>
        <fullName evidence="1">Bacteriocin-like protein</fullName>
    </submittedName>
</protein>
<evidence type="ECO:0000313" key="1">
    <source>
        <dbReference type="EMBL" id="MDQ0471597.1"/>
    </source>
</evidence>
<dbReference type="InterPro" id="IPR010133">
    <property type="entry name" value="Bacteriocin_signal_seq"/>
</dbReference>
<name>A0ABU0JBD9_9HYPH</name>
<organism evidence="1 2">
    <name type="scientific">Labrys wisconsinensis</name>
    <dbReference type="NCBI Taxonomy" id="425677"/>
    <lineage>
        <taxon>Bacteria</taxon>
        <taxon>Pseudomonadati</taxon>
        <taxon>Pseudomonadota</taxon>
        <taxon>Alphaproteobacteria</taxon>
        <taxon>Hyphomicrobiales</taxon>
        <taxon>Xanthobacteraceae</taxon>
        <taxon>Labrys</taxon>
    </lineage>
</organism>
<dbReference type="Proteomes" id="UP001242480">
    <property type="component" value="Unassembled WGS sequence"/>
</dbReference>
<dbReference type="RefSeq" id="WP_307277024.1">
    <property type="nucleotide sequence ID" value="NZ_JAUSVX010000009.1"/>
</dbReference>
<dbReference type="EMBL" id="JAUSVX010000009">
    <property type="protein sequence ID" value="MDQ0471597.1"/>
    <property type="molecule type" value="Genomic_DNA"/>
</dbReference>
<dbReference type="NCBIfam" id="TIGR01847">
    <property type="entry name" value="bacteriocin_sig"/>
    <property type="match status" value="1"/>
</dbReference>
<gene>
    <name evidence="1" type="ORF">QO011_004622</name>
</gene>